<accession>A0ABT7NKH3</accession>
<keyword evidence="4" id="KW-1185">Reference proteome</keyword>
<gene>
    <name evidence="3" type="ORF">HX018_05440</name>
</gene>
<keyword evidence="3" id="KW-0675">Receptor</keyword>
<dbReference type="EMBL" id="JACAGK010000011">
    <property type="protein sequence ID" value="MDM1047683.1"/>
    <property type="molecule type" value="Genomic_DNA"/>
</dbReference>
<protein>
    <submittedName>
        <fullName evidence="3">TonB-dependent receptor</fullName>
    </submittedName>
</protein>
<dbReference type="Gene3D" id="2.170.130.10">
    <property type="entry name" value="TonB-dependent receptor, plug domain"/>
    <property type="match status" value="1"/>
</dbReference>
<feature type="chain" id="PRO_5045054728" evidence="1">
    <location>
        <begin position="25"/>
        <end position="928"/>
    </location>
</feature>
<reference evidence="3" key="1">
    <citation type="submission" date="2020-06" db="EMBL/GenBank/DDBJ databases">
        <authorList>
            <person name="Dong N."/>
        </authorList>
    </citation>
    <scope>NUCLEOTIDE SEQUENCE</scope>
    <source>
        <strain evidence="3">R1692</strain>
    </source>
</reference>
<dbReference type="NCBIfam" id="TIGR04056">
    <property type="entry name" value="OMP_RagA_SusC"/>
    <property type="match status" value="1"/>
</dbReference>
<feature type="domain" description="TonB-dependent receptor plug" evidence="2">
    <location>
        <begin position="53"/>
        <end position="155"/>
    </location>
</feature>
<reference evidence="3" key="2">
    <citation type="journal article" date="2022" name="Sci. Total Environ.">
        <title>Prevalence, transmission, and molecular epidemiology of tet(X)-positive bacteria among humans, animals, and environmental niches in China: An epidemiological, and genomic-based study.</title>
        <authorList>
            <person name="Dong N."/>
            <person name="Zeng Y."/>
            <person name="Cai C."/>
            <person name="Sun C."/>
            <person name="Lu J."/>
            <person name="Liu C."/>
            <person name="Zhou H."/>
            <person name="Sun Q."/>
            <person name="Shu L."/>
            <person name="Wang H."/>
            <person name="Wang Y."/>
            <person name="Wang S."/>
            <person name="Wu C."/>
            <person name="Chan E.W."/>
            <person name="Chen G."/>
            <person name="Shen Z."/>
            <person name="Chen S."/>
            <person name="Zhang R."/>
        </authorList>
    </citation>
    <scope>NUCLEOTIDE SEQUENCE</scope>
    <source>
        <strain evidence="3">R1692</strain>
    </source>
</reference>
<dbReference type="Pfam" id="PF07715">
    <property type="entry name" value="Plug"/>
    <property type="match status" value="1"/>
</dbReference>
<keyword evidence="1" id="KW-0732">Signal</keyword>
<comment type="caution">
    <text evidence="3">The sequence shown here is derived from an EMBL/GenBank/DDBJ whole genome shotgun (WGS) entry which is preliminary data.</text>
</comment>
<sequence length="928" mass="103196">MLSNYITKIVSLIGLALVSLCVHAQESKVHTTIADTSEIRSIAYGHQPDWMITGAQSAVKGLDLEKSFTSNLGTTLFGRISGLTAMQGDNEPGMETPALYGRGIGTFGPSREVLVMVDGFESSFANLTSQEIESITLLKDAAATAVYGMRGANGVLLITTKRGKEGALKINIGVQSGLRSPKKLPNFLGSYDYASLYNEARDNDNLPEVYDASALEAYRTGNDSYYHPDVNWYDEILRQYAPATNYNLSFGGGSSSVRYFGLLNVLSEEGILIRAGEQSENSTNSKYNRYNFRSNIDVDLTKNLALSLTLAGSVEDKANPVANTTSSLFSTMALLPPNAFPVYNPNGTYGGTNLYANPLGDVLEKGMFTSNGRTLQSALKLEHKLDMLAPGLKVSASASFNNYFRNFSSKSRQYERFMIEKGGDGEPVYTKYGERTSLVGSEGDSQQWRNLIFQSQLDYDRSFGQHRVLGMLLYNMDNYSILGEQYPYKHMGLSGRFTYANQEKYIGEVSFAYLGSERFAPGSRFGFFPALSLGWVVSKETFLADNSTVNYLKIRGSFGLTGNDVIAEERFQFEQDFRSFGSYNFGTNNTSFGGTAEGTPANPGITWEKEKKFNIGVEATLFGGLQLVADIFRNQRYDILTTSTRTLPDIYGINAPLLNEGRVENKGYEVLLRYQSDPSRDFSYFVGANLWYASNKITEMSEELRRYDYLYRTGHRVGQPLLLEAMGLFRDDAEIASSTPQHYAPVRPGDIRYKDQNGDNVINTEDWIASGYTPIPELTLGFNPGVQWKGFDLEFLFQAVTNRTVYLSGTYFHAFQNSGKVSEIALERWTPATAGTATYPRLSSDNNQNNYRGSTFWQADGSFIRMRSAELGYTLGKRLLNKTSIDNVRIFANGTNLFTWDKVKYTDPESLTGYPAMRTISLGAKVQF</sequence>
<dbReference type="Proteomes" id="UP001170954">
    <property type="component" value="Unassembled WGS sequence"/>
</dbReference>
<dbReference type="NCBIfam" id="TIGR04057">
    <property type="entry name" value="SusC_RagA_signa"/>
    <property type="match status" value="1"/>
</dbReference>
<evidence type="ECO:0000259" key="2">
    <source>
        <dbReference type="Pfam" id="PF07715"/>
    </source>
</evidence>
<dbReference type="InterPro" id="IPR012910">
    <property type="entry name" value="Plug_dom"/>
</dbReference>
<dbReference type="SUPFAM" id="SSF56935">
    <property type="entry name" value="Porins"/>
    <property type="match status" value="1"/>
</dbReference>
<dbReference type="InterPro" id="IPR037066">
    <property type="entry name" value="Plug_dom_sf"/>
</dbReference>
<proteinExistence type="predicted"/>
<feature type="signal peptide" evidence="1">
    <location>
        <begin position="1"/>
        <end position="24"/>
    </location>
</feature>
<evidence type="ECO:0000256" key="1">
    <source>
        <dbReference type="SAM" id="SignalP"/>
    </source>
</evidence>
<dbReference type="InterPro" id="IPR023996">
    <property type="entry name" value="TonB-dep_OMP_SusC/RagA"/>
</dbReference>
<organism evidence="3 4">
    <name type="scientific">Sphingobacterium hotanense</name>
    <dbReference type="NCBI Taxonomy" id="649196"/>
    <lineage>
        <taxon>Bacteria</taxon>
        <taxon>Pseudomonadati</taxon>
        <taxon>Bacteroidota</taxon>
        <taxon>Sphingobacteriia</taxon>
        <taxon>Sphingobacteriales</taxon>
        <taxon>Sphingobacteriaceae</taxon>
        <taxon>Sphingobacterium</taxon>
    </lineage>
</organism>
<evidence type="ECO:0000313" key="3">
    <source>
        <dbReference type="EMBL" id="MDM1047683.1"/>
    </source>
</evidence>
<dbReference type="RefSeq" id="WP_286650712.1">
    <property type="nucleotide sequence ID" value="NZ_JACAGK010000011.1"/>
</dbReference>
<name>A0ABT7NKH3_9SPHI</name>
<evidence type="ECO:0000313" key="4">
    <source>
        <dbReference type="Proteomes" id="UP001170954"/>
    </source>
</evidence>
<dbReference type="InterPro" id="IPR023997">
    <property type="entry name" value="TonB-dep_OMP_SusC/RagA_CS"/>
</dbReference>